<protein>
    <recommendedName>
        <fullName evidence="2">Myb/SANT-like domain-containing protein</fullName>
    </recommendedName>
</protein>
<evidence type="ECO:0000256" key="1">
    <source>
        <dbReference type="SAM" id="MobiDB-lite"/>
    </source>
</evidence>
<accession>A0A8T0KM84</accession>
<reference evidence="3 4" key="1">
    <citation type="submission" date="2020-05" db="EMBL/GenBank/DDBJ databases">
        <title>Vigna angularis (adzuki bean) Var. LongXiaoDou No. 4 denovo assembly.</title>
        <authorList>
            <person name="Xiang H."/>
        </authorList>
    </citation>
    <scope>NUCLEOTIDE SEQUENCE [LARGE SCALE GENOMIC DNA]</scope>
    <source>
        <tissue evidence="3">Leaf</tissue>
    </source>
</reference>
<dbReference type="EMBL" id="JABFOF010000004">
    <property type="protein sequence ID" value="KAG2400348.1"/>
    <property type="molecule type" value="Genomic_DNA"/>
</dbReference>
<evidence type="ECO:0000313" key="4">
    <source>
        <dbReference type="Proteomes" id="UP000743370"/>
    </source>
</evidence>
<dbReference type="AlphaFoldDB" id="A0A8T0KM84"/>
<dbReference type="Proteomes" id="UP000743370">
    <property type="component" value="Unassembled WGS sequence"/>
</dbReference>
<dbReference type="PANTHER" id="PTHR46929">
    <property type="entry name" value="EXPRESSED PROTEIN"/>
    <property type="match status" value="1"/>
</dbReference>
<dbReference type="PANTHER" id="PTHR46929:SF4">
    <property type="entry name" value="MYB_SANT-LIKE DOMAIN-CONTAINING PROTEIN"/>
    <property type="match status" value="1"/>
</dbReference>
<dbReference type="InterPro" id="IPR024752">
    <property type="entry name" value="Myb/SANT-like_dom"/>
</dbReference>
<feature type="compositionally biased region" description="Low complexity" evidence="1">
    <location>
        <begin position="207"/>
        <end position="220"/>
    </location>
</feature>
<feature type="region of interest" description="Disordered" evidence="1">
    <location>
        <begin position="178"/>
        <end position="229"/>
    </location>
</feature>
<gene>
    <name evidence="3" type="ORF">HKW66_Vig0097980</name>
</gene>
<feature type="domain" description="Myb/SANT-like" evidence="2">
    <location>
        <begin position="20"/>
        <end position="112"/>
    </location>
</feature>
<name>A0A8T0KM84_PHAAN</name>
<evidence type="ECO:0000259" key="2">
    <source>
        <dbReference type="Pfam" id="PF12776"/>
    </source>
</evidence>
<sequence>MNRGKAAAIPSSGPTKEFMKWTEDMDARLLHCMIEESRMGNRVDGSWTTQAYTNIVDNLHSAGYVAVTKNNVKNRQKVLKDKWREVHDLFSGLSGFAWNPVSMTFHAEDEFWLDLIQSRPAAAKWRVNSIKHYDLMVELWATDRATGSGVRTARQARRQRVGPHVSVDLNQNIEYIPEQSQWTGYRDPTPPSPPPSVDEYSPGQTQSVPSVPSGGTSSSRGSKRKAPMVDSIDTQFDKLTTSLDGFANVLNSSNVHFGVISDAAVRQVSVMEDRNEILRSQTEILRRTPNYTYTEADIYEMLTAMNISDENLLEQCYDFLCRNPTCTKRLMGLPPHKRWNKLWKMISGGDC</sequence>
<dbReference type="Pfam" id="PF12776">
    <property type="entry name" value="Myb_DNA-bind_3"/>
    <property type="match status" value="1"/>
</dbReference>
<proteinExistence type="predicted"/>
<organism evidence="3 4">
    <name type="scientific">Phaseolus angularis</name>
    <name type="common">Azuki bean</name>
    <name type="synonym">Vigna angularis</name>
    <dbReference type="NCBI Taxonomy" id="3914"/>
    <lineage>
        <taxon>Eukaryota</taxon>
        <taxon>Viridiplantae</taxon>
        <taxon>Streptophyta</taxon>
        <taxon>Embryophyta</taxon>
        <taxon>Tracheophyta</taxon>
        <taxon>Spermatophyta</taxon>
        <taxon>Magnoliopsida</taxon>
        <taxon>eudicotyledons</taxon>
        <taxon>Gunneridae</taxon>
        <taxon>Pentapetalae</taxon>
        <taxon>rosids</taxon>
        <taxon>fabids</taxon>
        <taxon>Fabales</taxon>
        <taxon>Fabaceae</taxon>
        <taxon>Papilionoideae</taxon>
        <taxon>50 kb inversion clade</taxon>
        <taxon>NPAAA clade</taxon>
        <taxon>indigoferoid/millettioid clade</taxon>
        <taxon>Phaseoleae</taxon>
        <taxon>Vigna</taxon>
    </lineage>
</organism>
<evidence type="ECO:0000313" key="3">
    <source>
        <dbReference type="EMBL" id="KAG2400348.1"/>
    </source>
</evidence>
<comment type="caution">
    <text evidence="3">The sequence shown here is derived from an EMBL/GenBank/DDBJ whole genome shotgun (WGS) entry which is preliminary data.</text>
</comment>